<dbReference type="SUPFAM" id="SSF51338">
    <property type="entry name" value="Composite domain of metallo-dependent hydrolases"/>
    <property type="match status" value="1"/>
</dbReference>
<dbReference type="Gene3D" id="3.20.20.140">
    <property type="entry name" value="Metal-dependent hydrolases"/>
    <property type="match status" value="1"/>
</dbReference>
<keyword evidence="3" id="KW-1185">Reference proteome</keyword>
<comment type="caution">
    <text evidence="2">The sequence shown here is derived from an EMBL/GenBank/DDBJ whole genome shotgun (WGS) entry which is preliminary data.</text>
</comment>
<protein>
    <recommendedName>
        <fullName evidence="1">Amidohydrolase-related domain-containing protein</fullName>
    </recommendedName>
</protein>
<reference evidence="2" key="1">
    <citation type="submission" date="2023-06" db="EMBL/GenBank/DDBJ databases">
        <title>Conoideocrella luteorostrata (Hypocreales: Clavicipitaceae), a potential biocontrol fungus for elongate hemlock scale in United States Christmas tree production areas.</title>
        <authorList>
            <person name="Barrett H."/>
            <person name="Lovett B."/>
            <person name="Macias A.M."/>
            <person name="Stajich J.E."/>
            <person name="Kasson M.T."/>
        </authorList>
    </citation>
    <scope>NUCLEOTIDE SEQUENCE</scope>
    <source>
        <strain evidence="2">ARSEF 14590</strain>
    </source>
</reference>
<dbReference type="Gene3D" id="2.30.40.10">
    <property type="entry name" value="Urease, subunit C, domain 1"/>
    <property type="match status" value="1"/>
</dbReference>
<dbReference type="Pfam" id="PF01979">
    <property type="entry name" value="Amidohydro_1"/>
    <property type="match status" value="1"/>
</dbReference>
<evidence type="ECO:0000313" key="3">
    <source>
        <dbReference type="Proteomes" id="UP001251528"/>
    </source>
</evidence>
<dbReference type="AlphaFoldDB" id="A0AAJ0CW51"/>
<name>A0AAJ0CW51_9HYPO</name>
<dbReference type="Proteomes" id="UP001251528">
    <property type="component" value="Unassembled WGS sequence"/>
</dbReference>
<proteinExistence type="predicted"/>
<evidence type="ECO:0000259" key="1">
    <source>
        <dbReference type="Pfam" id="PF01979"/>
    </source>
</evidence>
<feature type="domain" description="Amidohydrolase-related" evidence="1">
    <location>
        <begin position="58"/>
        <end position="429"/>
    </location>
</feature>
<dbReference type="SUPFAM" id="SSF51556">
    <property type="entry name" value="Metallo-dependent hydrolases"/>
    <property type="match status" value="1"/>
</dbReference>
<evidence type="ECO:0000313" key="2">
    <source>
        <dbReference type="EMBL" id="KAK2606058.1"/>
    </source>
</evidence>
<dbReference type="EMBL" id="JASWJB010000047">
    <property type="protein sequence ID" value="KAK2606058.1"/>
    <property type="molecule type" value="Genomic_DNA"/>
</dbReference>
<dbReference type="PANTHER" id="PTHR43794:SF5">
    <property type="entry name" value="CHLOROHYDROLASE FAMILY PROTEIN"/>
    <property type="match status" value="1"/>
</dbReference>
<organism evidence="2 3">
    <name type="scientific">Conoideocrella luteorostrata</name>
    <dbReference type="NCBI Taxonomy" id="1105319"/>
    <lineage>
        <taxon>Eukaryota</taxon>
        <taxon>Fungi</taxon>
        <taxon>Dikarya</taxon>
        <taxon>Ascomycota</taxon>
        <taxon>Pezizomycotina</taxon>
        <taxon>Sordariomycetes</taxon>
        <taxon>Hypocreomycetidae</taxon>
        <taxon>Hypocreales</taxon>
        <taxon>Clavicipitaceae</taxon>
        <taxon>Conoideocrella</taxon>
    </lineage>
</organism>
<gene>
    <name evidence="2" type="ORF">QQS21_003576</name>
</gene>
<accession>A0AAJ0CW51</accession>
<dbReference type="InterPro" id="IPR006680">
    <property type="entry name" value="Amidohydro-rel"/>
</dbReference>
<sequence length="501" mass="54698">MSQEGNILLKSGTVLIHAKDDHVTPVVTDILISGSKIAKIEPSIVDPSAEVIDCSDKIISPGFVDTHHHVWQTQFKGVHANQTLPEFLAHGTSGNFVGKHATADDVFWGQLAGCMEMINAGTTTVVDYAHINPSLEYNYKAIAATAASGVRSIFCHAAMTTISDWETFSTNFDVLRDHANTLAQLVETGPFGDGRITIGFAFDGWSRTPKEYLDMLMYELNRLSIPLITYHYWWRDGEGARPTAIEEMCKSQILDHRWLIAHANNMPPTDAELIRKTEAHISSTPSTELHFSMGFPVIAFRNDLKVKHISSLGVDCHSVTSAFMPGEARIGLQSSRAARGEVWLQKGKVVREVGYSVEEAFNLMTVLGARGAKMEPQIGSIAVGKLADLVMFDKTSPSMVCASEQDPVAAILLHSSPADVDTVIVGGVVRKRAGRLESVALDKHGVDAAGRSQLSWQDVAKAVGASRMAMQERLSKIDMQEQMKRAHTLLYGSGEDLVSVE</sequence>
<dbReference type="InterPro" id="IPR032466">
    <property type="entry name" value="Metal_Hydrolase"/>
</dbReference>
<dbReference type="PANTHER" id="PTHR43794">
    <property type="entry name" value="AMINOHYDROLASE SSNA-RELATED"/>
    <property type="match status" value="1"/>
</dbReference>
<dbReference type="InterPro" id="IPR050287">
    <property type="entry name" value="MTA/SAH_deaminase"/>
</dbReference>
<dbReference type="InterPro" id="IPR011059">
    <property type="entry name" value="Metal-dep_hydrolase_composite"/>
</dbReference>
<dbReference type="GO" id="GO:0016810">
    <property type="term" value="F:hydrolase activity, acting on carbon-nitrogen (but not peptide) bonds"/>
    <property type="evidence" value="ECO:0007669"/>
    <property type="project" value="InterPro"/>
</dbReference>